<dbReference type="InterPro" id="IPR051058">
    <property type="entry name" value="GDSL_Est/Lipase"/>
</dbReference>
<proteinExistence type="predicted"/>
<name>A0A9P5Q271_9AGAR</name>
<dbReference type="AlphaFoldDB" id="A0A9P5Q271"/>
<dbReference type="PANTHER" id="PTHR45648:SF22">
    <property type="entry name" value="GDSL LIPASE_ACYLHYDROLASE FAMILY PROTEIN (AFU_ORTHOLOGUE AFUA_4G14700)"/>
    <property type="match status" value="1"/>
</dbReference>
<dbReference type="Gene3D" id="3.40.50.1110">
    <property type="entry name" value="SGNH hydrolase"/>
    <property type="match status" value="1"/>
</dbReference>
<evidence type="ECO:0000313" key="3">
    <source>
        <dbReference type="EMBL" id="KAF9076746.1"/>
    </source>
</evidence>
<dbReference type="GO" id="GO:0016788">
    <property type="term" value="F:hydrolase activity, acting on ester bonds"/>
    <property type="evidence" value="ECO:0007669"/>
    <property type="project" value="InterPro"/>
</dbReference>
<keyword evidence="4" id="KW-1185">Reference proteome</keyword>
<sequence>MMFLLSTLLGLVLNPAFIAGHITNVVLFGDSYTDQSRAHSIANGSFPGKDYQEVFPPADTAADGGVQWPWYLGLYGNYTIWNYAVGGAVCSNNLTPLSGEPDVAFGQTAWFIQDHIENYNTSQQRLLLDSSDFVVITFIGTNDVGIDSFVTFNESVNASLPDVADCQLNHLREMHALGARKFILNFLIPLQLTKLYSNSSAPTIYFPEVHDGNAWNQGMYNLVHSLNRILRDGIRVLNAEWAGDGTVEYFDTYGFFSEMYHNPTPFFNGSIPANVTGHCHQCPDPFNFTFCGIGDCTLAERDSYMWWDELHPSEQTGRNLAAEMFKKIEGKSQY</sequence>
<evidence type="ECO:0000256" key="1">
    <source>
        <dbReference type="ARBA" id="ARBA00022801"/>
    </source>
</evidence>
<dbReference type="Proteomes" id="UP000772434">
    <property type="component" value="Unassembled WGS sequence"/>
</dbReference>
<feature type="signal peptide" evidence="2">
    <location>
        <begin position="1"/>
        <end position="20"/>
    </location>
</feature>
<dbReference type="SUPFAM" id="SSF52266">
    <property type="entry name" value="SGNH hydrolase"/>
    <property type="match status" value="1"/>
</dbReference>
<evidence type="ECO:0000256" key="2">
    <source>
        <dbReference type="SAM" id="SignalP"/>
    </source>
</evidence>
<dbReference type="EMBL" id="JADNRY010000005">
    <property type="protein sequence ID" value="KAF9076746.1"/>
    <property type="molecule type" value="Genomic_DNA"/>
</dbReference>
<keyword evidence="1" id="KW-0378">Hydrolase</keyword>
<comment type="caution">
    <text evidence="3">The sequence shown here is derived from an EMBL/GenBank/DDBJ whole genome shotgun (WGS) entry which is preliminary data.</text>
</comment>
<dbReference type="Pfam" id="PF00657">
    <property type="entry name" value="Lipase_GDSL"/>
    <property type="match status" value="1"/>
</dbReference>
<dbReference type="OrthoDB" id="1600564at2759"/>
<keyword evidence="2" id="KW-0732">Signal</keyword>
<feature type="chain" id="PRO_5040249093" evidence="2">
    <location>
        <begin position="21"/>
        <end position="334"/>
    </location>
</feature>
<organism evidence="3 4">
    <name type="scientific">Rhodocollybia butyracea</name>
    <dbReference type="NCBI Taxonomy" id="206335"/>
    <lineage>
        <taxon>Eukaryota</taxon>
        <taxon>Fungi</taxon>
        <taxon>Dikarya</taxon>
        <taxon>Basidiomycota</taxon>
        <taxon>Agaricomycotina</taxon>
        <taxon>Agaricomycetes</taxon>
        <taxon>Agaricomycetidae</taxon>
        <taxon>Agaricales</taxon>
        <taxon>Marasmiineae</taxon>
        <taxon>Omphalotaceae</taxon>
        <taxon>Rhodocollybia</taxon>
    </lineage>
</organism>
<dbReference type="InterPro" id="IPR001087">
    <property type="entry name" value="GDSL"/>
</dbReference>
<reference evidence="3" key="1">
    <citation type="submission" date="2020-11" db="EMBL/GenBank/DDBJ databases">
        <authorList>
            <consortium name="DOE Joint Genome Institute"/>
            <person name="Ahrendt S."/>
            <person name="Riley R."/>
            <person name="Andreopoulos W."/>
            <person name="Labutti K."/>
            <person name="Pangilinan J."/>
            <person name="Ruiz-Duenas F.J."/>
            <person name="Barrasa J.M."/>
            <person name="Sanchez-Garcia M."/>
            <person name="Camarero S."/>
            <person name="Miyauchi S."/>
            <person name="Serrano A."/>
            <person name="Linde D."/>
            <person name="Babiker R."/>
            <person name="Drula E."/>
            <person name="Ayuso-Fernandez I."/>
            <person name="Pacheco R."/>
            <person name="Padilla G."/>
            <person name="Ferreira P."/>
            <person name="Barriuso J."/>
            <person name="Kellner H."/>
            <person name="Castanera R."/>
            <person name="Alfaro M."/>
            <person name="Ramirez L."/>
            <person name="Pisabarro A.G."/>
            <person name="Kuo A."/>
            <person name="Tritt A."/>
            <person name="Lipzen A."/>
            <person name="He G."/>
            <person name="Yan M."/>
            <person name="Ng V."/>
            <person name="Cullen D."/>
            <person name="Martin F."/>
            <person name="Rosso M.-N."/>
            <person name="Henrissat B."/>
            <person name="Hibbett D."/>
            <person name="Martinez A.T."/>
            <person name="Grigoriev I.V."/>
        </authorList>
    </citation>
    <scope>NUCLEOTIDE SEQUENCE</scope>
    <source>
        <strain evidence="3">AH 40177</strain>
    </source>
</reference>
<gene>
    <name evidence="3" type="ORF">BDP27DRAFT_1283491</name>
</gene>
<dbReference type="PANTHER" id="PTHR45648">
    <property type="entry name" value="GDSL LIPASE/ACYLHYDROLASE FAMILY PROTEIN (AFU_ORTHOLOGUE AFUA_4G14700)"/>
    <property type="match status" value="1"/>
</dbReference>
<accession>A0A9P5Q271</accession>
<evidence type="ECO:0000313" key="4">
    <source>
        <dbReference type="Proteomes" id="UP000772434"/>
    </source>
</evidence>
<protein>
    <submittedName>
        <fullName evidence="3">GDSL lipase/esterase</fullName>
    </submittedName>
</protein>
<dbReference type="InterPro" id="IPR036514">
    <property type="entry name" value="SGNH_hydro_sf"/>
</dbReference>